<reference evidence="5" key="1">
    <citation type="submission" date="2025-08" db="UniProtKB">
        <authorList>
            <consortium name="RefSeq"/>
        </authorList>
    </citation>
    <scope>IDENTIFICATION</scope>
    <source>
        <tissue evidence="5">Whole organism</tissue>
    </source>
</reference>
<organism evidence="4 5">
    <name type="scientific">Frankliniella occidentalis</name>
    <name type="common">Western flower thrips</name>
    <name type="synonym">Euthrips occidentalis</name>
    <dbReference type="NCBI Taxonomy" id="133901"/>
    <lineage>
        <taxon>Eukaryota</taxon>
        <taxon>Metazoa</taxon>
        <taxon>Ecdysozoa</taxon>
        <taxon>Arthropoda</taxon>
        <taxon>Hexapoda</taxon>
        <taxon>Insecta</taxon>
        <taxon>Pterygota</taxon>
        <taxon>Neoptera</taxon>
        <taxon>Paraneoptera</taxon>
        <taxon>Thysanoptera</taxon>
        <taxon>Terebrantia</taxon>
        <taxon>Thripoidea</taxon>
        <taxon>Thripidae</taxon>
        <taxon>Frankliniella</taxon>
    </lineage>
</organism>
<keyword evidence="2" id="KW-0472">Membrane</keyword>
<dbReference type="Proteomes" id="UP000504606">
    <property type="component" value="Unplaced"/>
</dbReference>
<dbReference type="KEGG" id="foc:127749645"/>
<evidence type="ECO:0000313" key="4">
    <source>
        <dbReference type="Proteomes" id="UP000504606"/>
    </source>
</evidence>
<keyword evidence="2" id="KW-1133">Transmembrane helix</keyword>
<proteinExistence type="predicted"/>
<keyword evidence="2" id="KW-0812">Transmembrane</keyword>
<feature type="signal peptide" evidence="3">
    <location>
        <begin position="1"/>
        <end position="34"/>
    </location>
</feature>
<evidence type="ECO:0000256" key="3">
    <source>
        <dbReference type="SAM" id="SignalP"/>
    </source>
</evidence>
<dbReference type="RefSeq" id="XP_052124624.1">
    <property type="nucleotide sequence ID" value="XM_052268664.1"/>
</dbReference>
<accession>A0A9C6WYR0</accession>
<evidence type="ECO:0000256" key="1">
    <source>
        <dbReference type="SAM" id="MobiDB-lite"/>
    </source>
</evidence>
<evidence type="ECO:0000256" key="2">
    <source>
        <dbReference type="SAM" id="Phobius"/>
    </source>
</evidence>
<evidence type="ECO:0000313" key="5">
    <source>
        <dbReference type="RefSeq" id="XP_052124624.1"/>
    </source>
</evidence>
<feature type="compositionally biased region" description="Low complexity" evidence="1">
    <location>
        <begin position="34"/>
        <end position="46"/>
    </location>
</feature>
<feature type="region of interest" description="Disordered" evidence="1">
    <location>
        <begin position="34"/>
        <end position="99"/>
    </location>
</feature>
<keyword evidence="4" id="KW-1185">Reference proteome</keyword>
<protein>
    <submittedName>
        <fullName evidence="5">Uncharacterized protein LOC127749645</fullName>
    </submittedName>
</protein>
<name>A0A9C6WYR0_FRAOC</name>
<feature type="transmembrane region" description="Helical" evidence="2">
    <location>
        <begin position="103"/>
        <end position="122"/>
    </location>
</feature>
<feature type="chain" id="PRO_5039174262" evidence="3">
    <location>
        <begin position="35"/>
        <end position="154"/>
    </location>
</feature>
<gene>
    <name evidence="5" type="primary">LOC127749645</name>
</gene>
<dbReference type="AlphaFoldDB" id="A0A9C6WYR0"/>
<keyword evidence="3" id="KW-0732">Signal</keyword>
<dbReference type="GeneID" id="127749645"/>
<sequence length="154" mass="15410">MTAARRGPGGPARPPPLGLLPALTLALLLARAASTPSSSSSSSSSPPKQPASAGVTQDYATALEVPTVTVRPDITSRSLQDAGETTALSGDGPRRRPREGWDMVGPGLLVGGTLALLVLAAVGHLASKALLASMLSAALSAVQLARPPPPNRPG</sequence>